<dbReference type="InterPro" id="IPR011010">
    <property type="entry name" value="DNA_brk_join_enz"/>
</dbReference>
<comment type="similarity">
    <text evidence="1">Belongs to the 'phage' integrase family.</text>
</comment>
<sequence>MVKRTNSAIKEYQIQDGSKRFKFQAYIGKDPVTGKAKRVTRQGFKSYTEANRMFEKLRSDHDTRSFESITLNRLEEMWWQSYLPTVRESTAKKFEEFYRRNLKDNLGNLKIREIEQATWQEFANKLAKKYVNYKRWLNYMKRIYNYAIALKLTDENPFNNIIVPKRTSRPRRDISTNFYEQKELEEFLLTAQDVSFEVYIYFYLLAGSGMRKGEALALHWDDIDLKEGLVHIHRTLTLDLDNNVFEQETTKSKAGVRTVPIPDKLVKELKKYKLQSMSSKLLFSTASGDVLTLSKPQQWLKSVYDRNDDLREITIHGFRHTYASMVFATNSEIKPTDMRDLLGHETVEMSLNIYTHVNDESKKRIKDTIKKLDI</sequence>
<gene>
    <name evidence="8" type="ORF">K8W17_01145</name>
</gene>
<keyword evidence="2" id="KW-0229">DNA integration</keyword>
<feature type="domain" description="Tyr recombinase" evidence="6">
    <location>
        <begin position="174"/>
        <end position="367"/>
    </location>
</feature>
<dbReference type="InterPro" id="IPR028259">
    <property type="entry name" value="AP2-like_int_N"/>
</dbReference>
<dbReference type="InterPro" id="IPR013762">
    <property type="entry name" value="Integrase-like_cat_sf"/>
</dbReference>
<evidence type="ECO:0000256" key="3">
    <source>
        <dbReference type="ARBA" id="ARBA00023125"/>
    </source>
</evidence>
<dbReference type="GO" id="GO:0003677">
    <property type="term" value="F:DNA binding"/>
    <property type="evidence" value="ECO:0007669"/>
    <property type="project" value="UniProtKB-UniRule"/>
</dbReference>
<comment type="caution">
    <text evidence="8">The sequence shown here is derived from an EMBL/GenBank/DDBJ whole genome shotgun (WGS) entry which is preliminary data.</text>
</comment>
<keyword evidence="3 5" id="KW-0238">DNA-binding</keyword>
<dbReference type="EMBL" id="DYXY01000024">
    <property type="protein sequence ID" value="HJE14670.1"/>
    <property type="molecule type" value="Genomic_DNA"/>
</dbReference>
<dbReference type="InterPro" id="IPR004107">
    <property type="entry name" value="Integrase_SAM-like_N"/>
</dbReference>
<dbReference type="AlphaFoldDB" id="A0A921DU98"/>
<feature type="domain" description="Core-binding (CB)" evidence="7">
    <location>
        <begin position="69"/>
        <end position="148"/>
    </location>
</feature>
<name>A0A921DU98_9LACO</name>
<dbReference type="GO" id="GO:0015074">
    <property type="term" value="P:DNA integration"/>
    <property type="evidence" value="ECO:0007669"/>
    <property type="project" value="UniProtKB-KW"/>
</dbReference>
<accession>A0A921DU98</accession>
<evidence type="ECO:0000256" key="2">
    <source>
        <dbReference type="ARBA" id="ARBA00022908"/>
    </source>
</evidence>
<evidence type="ECO:0000313" key="9">
    <source>
        <dbReference type="Proteomes" id="UP000774947"/>
    </source>
</evidence>
<dbReference type="PANTHER" id="PTHR30349">
    <property type="entry name" value="PHAGE INTEGRASE-RELATED"/>
    <property type="match status" value="1"/>
</dbReference>
<dbReference type="Gene3D" id="1.10.443.10">
    <property type="entry name" value="Intergrase catalytic core"/>
    <property type="match status" value="1"/>
</dbReference>
<dbReference type="Pfam" id="PF14657">
    <property type="entry name" value="Arm-DNA-bind_4"/>
    <property type="match status" value="1"/>
</dbReference>
<evidence type="ECO:0000256" key="1">
    <source>
        <dbReference type="ARBA" id="ARBA00008857"/>
    </source>
</evidence>
<dbReference type="PANTHER" id="PTHR30349:SF64">
    <property type="entry name" value="PROPHAGE INTEGRASE INTD-RELATED"/>
    <property type="match status" value="1"/>
</dbReference>
<evidence type="ECO:0000259" key="7">
    <source>
        <dbReference type="PROSITE" id="PS51900"/>
    </source>
</evidence>
<dbReference type="Gene3D" id="1.10.150.130">
    <property type="match status" value="1"/>
</dbReference>
<reference evidence="8" key="2">
    <citation type="submission" date="2021-09" db="EMBL/GenBank/DDBJ databases">
        <authorList>
            <person name="Gilroy R."/>
        </authorList>
    </citation>
    <scope>NUCLEOTIDE SEQUENCE</scope>
    <source>
        <strain evidence="8">CHK173-2119</strain>
    </source>
</reference>
<dbReference type="InterPro" id="IPR050090">
    <property type="entry name" value="Tyrosine_recombinase_XerCD"/>
</dbReference>
<dbReference type="Pfam" id="PF00589">
    <property type="entry name" value="Phage_integrase"/>
    <property type="match status" value="1"/>
</dbReference>
<evidence type="ECO:0000256" key="4">
    <source>
        <dbReference type="ARBA" id="ARBA00023172"/>
    </source>
</evidence>
<keyword evidence="4" id="KW-0233">DNA recombination</keyword>
<dbReference type="CDD" id="cd01189">
    <property type="entry name" value="INT_ICEBs1_C_like"/>
    <property type="match status" value="1"/>
</dbReference>
<dbReference type="InterPro" id="IPR044068">
    <property type="entry name" value="CB"/>
</dbReference>
<dbReference type="PROSITE" id="PS51898">
    <property type="entry name" value="TYR_RECOMBINASE"/>
    <property type="match status" value="1"/>
</dbReference>
<protein>
    <submittedName>
        <fullName evidence="8">Site-specific integrase</fullName>
    </submittedName>
</protein>
<dbReference type="GO" id="GO:0006310">
    <property type="term" value="P:DNA recombination"/>
    <property type="evidence" value="ECO:0007669"/>
    <property type="project" value="UniProtKB-KW"/>
</dbReference>
<organism evidence="8 9">
    <name type="scientific">Lapidilactobacillus dextrinicus</name>
    <dbReference type="NCBI Taxonomy" id="51664"/>
    <lineage>
        <taxon>Bacteria</taxon>
        <taxon>Bacillati</taxon>
        <taxon>Bacillota</taxon>
        <taxon>Bacilli</taxon>
        <taxon>Lactobacillales</taxon>
        <taxon>Lactobacillaceae</taxon>
        <taxon>Lapidilactobacillus</taxon>
    </lineage>
</organism>
<dbReference type="PROSITE" id="PS51900">
    <property type="entry name" value="CB"/>
    <property type="match status" value="1"/>
</dbReference>
<evidence type="ECO:0000313" key="8">
    <source>
        <dbReference type="EMBL" id="HJE14670.1"/>
    </source>
</evidence>
<evidence type="ECO:0000256" key="5">
    <source>
        <dbReference type="PROSITE-ProRule" id="PRU01248"/>
    </source>
</evidence>
<reference evidence="8" key="1">
    <citation type="journal article" date="2021" name="PeerJ">
        <title>Extensive microbial diversity within the chicken gut microbiome revealed by metagenomics and culture.</title>
        <authorList>
            <person name="Gilroy R."/>
            <person name="Ravi A."/>
            <person name="Getino M."/>
            <person name="Pursley I."/>
            <person name="Horton D.L."/>
            <person name="Alikhan N.F."/>
            <person name="Baker D."/>
            <person name="Gharbi K."/>
            <person name="Hall N."/>
            <person name="Watson M."/>
            <person name="Adriaenssens E.M."/>
            <person name="Foster-Nyarko E."/>
            <person name="Jarju S."/>
            <person name="Secka A."/>
            <person name="Antonio M."/>
            <person name="Oren A."/>
            <person name="Chaudhuri R.R."/>
            <person name="La Ragione R."/>
            <person name="Hildebrand F."/>
            <person name="Pallen M.J."/>
        </authorList>
    </citation>
    <scope>NUCLEOTIDE SEQUENCE</scope>
    <source>
        <strain evidence="8">CHK173-2119</strain>
    </source>
</reference>
<dbReference type="Pfam" id="PF14659">
    <property type="entry name" value="Phage_int_SAM_3"/>
    <property type="match status" value="1"/>
</dbReference>
<dbReference type="InterPro" id="IPR002104">
    <property type="entry name" value="Integrase_catalytic"/>
</dbReference>
<dbReference type="Proteomes" id="UP000774947">
    <property type="component" value="Unassembled WGS sequence"/>
</dbReference>
<proteinExistence type="inferred from homology"/>
<dbReference type="SUPFAM" id="SSF56349">
    <property type="entry name" value="DNA breaking-rejoining enzymes"/>
    <property type="match status" value="1"/>
</dbReference>
<evidence type="ECO:0000259" key="6">
    <source>
        <dbReference type="PROSITE" id="PS51898"/>
    </source>
</evidence>
<dbReference type="InterPro" id="IPR010998">
    <property type="entry name" value="Integrase_recombinase_N"/>
</dbReference>